<dbReference type="OrthoDB" id="9986677at2759"/>
<protein>
    <submittedName>
        <fullName evidence="1">Uncharacterized protein</fullName>
    </submittedName>
</protein>
<organism evidence="1 2">
    <name type="scientific">Linnemannia schmuckeri</name>
    <dbReference type="NCBI Taxonomy" id="64567"/>
    <lineage>
        <taxon>Eukaryota</taxon>
        <taxon>Fungi</taxon>
        <taxon>Fungi incertae sedis</taxon>
        <taxon>Mucoromycota</taxon>
        <taxon>Mortierellomycotina</taxon>
        <taxon>Mortierellomycetes</taxon>
        <taxon>Mortierellales</taxon>
        <taxon>Mortierellaceae</taxon>
        <taxon>Linnemannia</taxon>
    </lineage>
</organism>
<reference evidence="1" key="1">
    <citation type="journal article" date="2020" name="Fungal Divers.">
        <title>Resolving the Mortierellaceae phylogeny through synthesis of multi-gene phylogenetics and phylogenomics.</title>
        <authorList>
            <person name="Vandepol N."/>
            <person name="Liber J."/>
            <person name="Desiro A."/>
            <person name="Na H."/>
            <person name="Kennedy M."/>
            <person name="Barry K."/>
            <person name="Grigoriev I.V."/>
            <person name="Miller A.N."/>
            <person name="O'Donnell K."/>
            <person name="Stajich J.E."/>
            <person name="Bonito G."/>
        </authorList>
    </citation>
    <scope>NUCLEOTIDE SEQUENCE</scope>
    <source>
        <strain evidence="1">NRRL 6426</strain>
    </source>
</reference>
<dbReference type="Proteomes" id="UP000748756">
    <property type="component" value="Unassembled WGS sequence"/>
</dbReference>
<proteinExistence type="predicted"/>
<accession>A0A9P5S399</accession>
<name>A0A9P5S399_9FUNG</name>
<dbReference type="EMBL" id="JAAAUQ010000309">
    <property type="protein sequence ID" value="KAF9151604.1"/>
    <property type="molecule type" value="Genomic_DNA"/>
</dbReference>
<evidence type="ECO:0000313" key="2">
    <source>
        <dbReference type="Proteomes" id="UP000748756"/>
    </source>
</evidence>
<gene>
    <name evidence="1" type="ORF">BG015_006460</name>
</gene>
<comment type="caution">
    <text evidence="1">The sequence shown here is derived from an EMBL/GenBank/DDBJ whole genome shotgun (WGS) entry which is preliminary data.</text>
</comment>
<evidence type="ECO:0000313" key="1">
    <source>
        <dbReference type="EMBL" id="KAF9151604.1"/>
    </source>
</evidence>
<sequence length="112" mass="12658">MSMSSFVILAAGALLHSPFPLLFFLPSISYTHPLRHTLNEKHELGSEKDIDQLEKEYAGKTLDLTENEVENSKIEAVRLIVPGIDNPTLVCIPFRFWMLSLVFSAIRSNINE</sequence>
<keyword evidence="2" id="KW-1185">Reference proteome</keyword>
<dbReference type="AlphaFoldDB" id="A0A9P5S399"/>